<dbReference type="SUPFAM" id="SSF52096">
    <property type="entry name" value="ClpP/crotonase"/>
    <property type="match status" value="1"/>
</dbReference>
<evidence type="ECO:0000256" key="9">
    <source>
        <dbReference type="ARBA" id="ARBA00023140"/>
    </source>
</evidence>
<keyword evidence="17" id="KW-1185">Reference proteome</keyword>
<feature type="domain" description="3-hydroxyacyl-CoA dehydrogenase NAD binding" evidence="15">
    <location>
        <begin position="300"/>
        <end position="477"/>
    </location>
</feature>
<reference evidence="16 17" key="1">
    <citation type="submission" date="2017-10" db="EMBL/GenBank/DDBJ databases">
        <title>Sedimentibacterium mangrovi gen. nov., sp. nov., a novel member of family Phyllobacteriacea isolated from mangrove sediment.</title>
        <authorList>
            <person name="Liao H."/>
            <person name="Tian Y."/>
        </authorList>
    </citation>
    <scope>NUCLEOTIDE SEQUENCE [LARGE SCALE GENOMIC DNA]</scope>
    <source>
        <strain evidence="16 17">X9-2-2</strain>
    </source>
</reference>
<dbReference type="Pfam" id="PF00725">
    <property type="entry name" value="3HCDH"/>
    <property type="match status" value="2"/>
</dbReference>
<keyword evidence="11" id="KW-0456">Lyase</keyword>
<dbReference type="PANTHER" id="PTHR23309:SF49">
    <property type="entry name" value="PEROXISOMAL BIFUNCTIONAL ENZYME"/>
    <property type="match status" value="1"/>
</dbReference>
<dbReference type="CDD" id="cd06558">
    <property type="entry name" value="crotonase-like"/>
    <property type="match status" value="1"/>
</dbReference>
<dbReference type="OrthoDB" id="9771883at2"/>
<evidence type="ECO:0000256" key="3">
    <source>
        <dbReference type="ARBA" id="ARBA00011245"/>
    </source>
</evidence>
<dbReference type="InterPro" id="IPR029045">
    <property type="entry name" value="ClpP/crotonase-like_dom_sf"/>
</dbReference>
<protein>
    <submittedName>
        <fullName evidence="16">3-hydroxyacyl-CoA dehydrogenase</fullName>
    </submittedName>
</protein>
<keyword evidence="8" id="KW-0443">Lipid metabolism</keyword>
<dbReference type="GO" id="GO:0070403">
    <property type="term" value="F:NAD+ binding"/>
    <property type="evidence" value="ECO:0007669"/>
    <property type="project" value="InterPro"/>
</dbReference>
<evidence type="ECO:0000259" key="15">
    <source>
        <dbReference type="Pfam" id="PF02737"/>
    </source>
</evidence>
<evidence type="ECO:0000256" key="11">
    <source>
        <dbReference type="ARBA" id="ARBA00023239"/>
    </source>
</evidence>
<comment type="pathway">
    <text evidence="2">Lipid metabolism; fatty acid beta-oxidation.</text>
</comment>
<proteinExistence type="predicted"/>
<comment type="caution">
    <text evidence="16">The sequence shown here is derived from an EMBL/GenBank/DDBJ whole genome shotgun (WGS) entry which is preliminary data.</text>
</comment>
<dbReference type="InterPro" id="IPR006108">
    <property type="entry name" value="3HC_DH_C"/>
</dbReference>
<dbReference type="SUPFAM" id="SSF51735">
    <property type="entry name" value="NAD(P)-binding Rossmann-fold domains"/>
    <property type="match status" value="1"/>
</dbReference>
<evidence type="ECO:0000256" key="5">
    <source>
        <dbReference type="ARBA" id="ARBA00022963"/>
    </source>
</evidence>
<dbReference type="FunFam" id="3.40.50.720:FF:000009">
    <property type="entry name" value="Fatty oxidation complex, alpha subunit"/>
    <property type="match status" value="1"/>
</dbReference>
<dbReference type="PANTHER" id="PTHR23309">
    <property type="entry name" value="3-HYDROXYACYL-COA DEHYROGENASE"/>
    <property type="match status" value="1"/>
</dbReference>
<dbReference type="InterPro" id="IPR006176">
    <property type="entry name" value="3-OHacyl-CoA_DH_NAD-bd"/>
</dbReference>
<gene>
    <name evidence="16" type="ORF">CSC94_14700</name>
</gene>
<dbReference type="FunFam" id="1.10.1040.50:FF:000006">
    <property type="entry name" value="Peroxisomal bifunctional enzyme"/>
    <property type="match status" value="1"/>
</dbReference>
<keyword evidence="9" id="KW-0576">Peroxisome</keyword>
<evidence type="ECO:0000256" key="12">
    <source>
        <dbReference type="ARBA" id="ARBA00023268"/>
    </source>
</evidence>
<evidence type="ECO:0000256" key="10">
    <source>
        <dbReference type="ARBA" id="ARBA00023235"/>
    </source>
</evidence>
<evidence type="ECO:0000256" key="1">
    <source>
        <dbReference type="ARBA" id="ARBA00004275"/>
    </source>
</evidence>
<keyword evidence="6" id="KW-0560">Oxidoreductase</keyword>
<dbReference type="Proteomes" id="UP000221168">
    <property type="component" value="Unassembled WGS sequence"/>
</dbReference>
<dbReference type="EMBL" id="PDVP01000009">
    <property type="protein sequence ID" value="PHP66187.1"/>
    <property type="molecule type" value="Genomic_DNA"/>
</dbReference>
<feature type="domain" description="3-hydroxyacyl-CoA dehydrogenase C-terminal" evidence="14">
    <location>
        <begin position="602"/>
        <end position="688"/>
    </location>
</feature>
<feature type="domain" description="3-hydroxyacyl-CoA dehydrogenase C-terminal" evidence="14">
    <location>
        <begin position="481"/>
        <end position="567"/>
    </location>
</feature>
<evidence type="ECO:0000256" key="6">
    <source>
        <dbReference type="ARBA" id="ARBA00023002"/>
    </source>
</evidence>
<evidence type="ECO:0000256" key="8">
    <source>
        <dbReference type="ARBA" id="ARBA00023098"/>
    </source>
</evidence>
<keyword evidence="10" id="KW-0413">Isomerase</keyword>
<dbReference type="GO" id="GO:0016853">
    <property type="term" value="F:isomerase activity"/>
    <property type="evidence" value="ECO:0007669"/>
    <property type="project" value="UniProtKB-KW"/>
</dbReference>
<evidence type="ECO:0000256" key="4">
    <source>
        <dbReference type="ARBA" id="ARBA00022832"/>
    </source>
</evidence>
<dbReference type="SUPFAM" id="SSF48179">
    <property type="entry name" value="6-phosphogluconate dehydrogenase C-terminal domain-like"/>
    <property type="match status" value="2"/>
</dbReference>
<keyword evidence="5" id="KW-0442">Lipid degradation</keyword>
<dbReference type="Pfam" id="PF02737">
    <property type="entry name" value="3HCDH_N"/>
    <property type="match status" value="1"/>
</dbReference>
<dbReference type="AlphaFoldDB" id="A0A2G1QKX7"/>
<comment type="subcellular location">
    <subcellularLocation>
        <location evidence="1">Peroxisome</location>
    </subcellularLocation>
</comment>
<evidence type="ECO:0000256" key="13">
    <source>
        <dbReference type="ARBA" id="ARBA00049556"/>
    </source>
</evidence>
<dbReference type="RefSeq" id="WP_099307118.1">
    <property type="nucleotide sequence ID" value="NZ_PDVP01000009.1"/>
</dbReference>
<organism evidence="16 17">
    <name type="scientific">Zhengella mangrovi</name>
    <dbReference type="NCBI Taxonomy" id="1982044"/>
    <lineage>
        <taxon>Bacteria</taxon>
        <taxon>Pseudomonadati</taxon>
        <taxon>Pseudomonadota</taxon>
        <taxon>Alphaproteobacteria</taxon>
        <taxon>Hyphomicrobiales</taxon>
        <taxon>Notoacmeibacteraceae</taxon>
        <taxon>Zhengella</taxon>
    </lineage>
</organism>
<dbReference type="GO" id="GO:0006635">
    <property type="term" value="P:fatty acid beta-oxidation"/>
    <property type="evidence" value="ECO:0007669"/>
    <property type="project" value="UniProtKB-UniPathway"/>
</dbReference>
<evidence type="ECO:0000313" key="16">
    <source>
        <dbReference type="EMBL" id="PHP66187.1"/>
    </source>
</evidence>
<dbReference type="Gene3D" id="1.10.1040.50">
    <property type="match status" value="1"/>
</dbReference>
<dbReference type="GO" id="GO:0004300">
    <property type="term" value="F:enoyl-CoA hydratase activity"/>
    <property type="evidence" value="ECO:0007669"/>
    <property type="project" value="UniProtKB-ARBA"/>
</dbReference>
<evidence type="ECO:0000256" key="7">
    <source>
        <dbReference type="ARBA" id="ARBA00023027"/>
    </source>
</evidence>
<accession>A0A2G1QKX7</accession>
<comment type="catalytic activity">
    <reaction evidence="13">
        <text>a (3S)-3-hydroxyacyl-CoA + NAD(+) = a 3-oxoacyl-CoA + NADH + H(+)</text>
        <dbReference type="Rhea" id="RHEA:22432"/>
        <dbReference type="ChEBI" id="CHEBI:15378"/>
        <dbReference type="ChEBI" id="CHEBI:57318"/>
        <dbReference type="ChEBI" id="CHEBI:57540"/>
        <dbReference type="ChEBI" id="CHEBI:57945"/>
        <dbReference type="ChEBI" id="CHEBI:90726"/>
        <dbReference type="EC" id="1.1.1.35"/>
    </reaction>
</comment>
<name>A0A2G1QKX7_9HYPH</name>
<evidence type="ECO:0000313" key="17">
    <source>
        <dbReference type="Proteomes" id="UP000221168"/>
    </source>
</evidence>
<dbReference type="InterPro" id="IPR008927">
    <property type="entry name" value="6-PGluconate_DH-like_C_sf"/>
</dbReference>
<keyword evidence="4" id="KW-0276">Fatty acid metabolism</keyword>
<dbReference type="UniPathway" id="UPA00659"/>
<evidence type="ECO:0000259" key="14">
    <source>
        <dbReference type="Pfam" id="PF00725"/>
    </source>
</evidence>
<evidence type="ECO:0000256" key="2">
    <source>
        <dbReference type="ARBA" id="ARBA00005005"/>
    </source>
</evidence>
<keyword evidence="12" id="KW-0511">Multifunctional enzyme</keyword>
<sequence>MNDIVTVTRDNEIAVVIIDNPPVNALSHAMRAPLNEALIALRDDDSVKGVVVTCAGRTFVAGADISEFGGPRLEPSLLTLIATLESFSTKPTVAAIHGTALGGGLELALGCRYRVAVPSAMCGLPEVKLGLIPGAGGTQRLPRVIGPEKALQAIVAGRFMPAKECLADGLVDAIVEGEDLVAGAVDFLRKAIADGKHTPLPRDREDRITTARADISAFDALVKDMTKKARGLEAPHACAQSVRNAITMPFEEGYAEELRIFLKLLNSDQSRAQRHLFFAEREAGKVAGVTKDVKPREVKKAGVIGAGTMGGGIAMSLVNGGIPVTILEMAQEPLDKGLERIRNNYEISAKRGSMKAEDVDKRMALFTPTTSYDDLADCDIIIEAVFEEMGVKEQVFKTLDRIAKPGAILASNTSYLDVNAIAAFTNRPQDVIGMHFFSPANVMKLLEIVRGDKTAPDVLATAMAVGKKAKKVPVVVGVCHGFVGNRMLAARSAQSEALLLEGALPETVDKAFRDFGWPMGPFQMGDLAGNDIGWRTRKSLGKTAALADPLCEAGRYGQKTGAGWYRYEDGRTPIPDAWVEKLILDTAASKGINRRDISDEEIIERTIYPMINEGAKILDEGIAQRASDIDVVWIYGYGFPIGKGGPMHWAETLGLATIVERLDHWHGRTGAAVFEVSPLLRRLASEGKRFKDAS</sequence>
<dbReference type="InterPro" id="IPR001753">
    <property type="entry name" value="Enoyl-CoA_hydra/iso"/>
</dbReference>
<dbReference type="Pfam" id="PF00378">
    <property type="entry name" value="ECH_1"/>
    <property type="match status" value="1"/>
</dbReference>
<dbReference type="Gene3D" id="3.40.50.720">
    <property type="entry name" value="NAD(P)-binding Rossmann-like Domain"/>
    <property type="match status" value="1"/>
</dbReference>
<comment type="subunit">
    <text evidence="3">Monomer.</text>
</comment>
<dbReference type="InterPro" id="IPR036291">
    <property type="entry name" value="NAD(P)-bd_dom_sf"/>
</dbReference>
<dbReference type="Gene3D" id="3.90.226.10">
    <property type="entry name" value="2-enoyl-CoA Hydratase, Chain A, domain 1"/>
    <property type="match status" value="1"/>
</dbReference>
<keyword evidence="7" id="KW-0520">NAD</keyword>
<dbReference type="GO" id="GO:0003857">
    <property type="term" value="F:(3S)-3-hydroxyacyl-CoA dehydrogenase (NAD+) activity"/>
    <property type="evidence" value="ECO:0007669"/>
    <property type="project" value="UniProtKB-EC"/>
</dbReference>